<dbReference type="Pfam" id="PF13821">
    <property type="entry name" value="DUF4187"/>
    <property type="match status" value="1"/>
</dbReference>
<proteinExistence type="inferred from homology"/>
<dbReference type="PANTHER" id="PTHR21032">
    <property type="entry name" value="G PATCH DOMAIN-CONTAINING PROTEIN 11"/>
    <property type="match status" value="1"/>
</dbReference>
<evidence type="ECO:0000313" key="7">
    <source>
        <dbReference type="EMBL" id="CAF1608024.1"/>
    </source>
</evidence>
<accession>A0A816BBV2</accession>
<evidence type="ECO:0000256" key="4">
    <source>
        <dbReference type="SAM" id="MobiDB-lite"/>
    </source>
</evidence>
<sequence>MSKRPHNNDDDDDDDDYMSDKILAAAAQASAPQLLNPRRRLPPPPPSIPTEKSRHLIEKEQREQGLSTAITSDNKGFQLLKKMGYKEGSKLGPNQSKGLIEPISIKIHPSRSGLGEENEKKEKIRIKEEIKNKFNRQIQSTYQDHLKQKYYLKRLHIDIAKCQSICERFDREKLNLEENILWKKNKQDEEDDDEEEQSGNDDQSNMENQLKTLTNYLRDTHLYCIWCGQTFETLDELQNICPGNERDLH</sequence>
<keyword evidence="8" id="KW-1185">Reference proteome</keyword>
<dbReference type="PANTHER" id="PTHR21032:SF0">
    <property type="entry name" value="G PATCH DOMAIN-CONTAINING PROTEIN 11"/>
    <property type="match status" value="1"/>
</dbReference>
<evidence type="ECO:0000256" key="1">
    <source>
        <dbReference type="ARBA" id="ARBA00007140"/>
    </source>
</evidence>
<dbReference type="EMBL" id="CAJNOH010004248">
    <property type="protein sequence ID" value="CAF1363738.1"/>
    <property type="molecule type" value="Genomic_DNA"/>
</dbReference>
<gene>
    <name evidence="7" type="ORF">JXQ802_LOCUS49063</name>
    <name evidence="6" type="ORF">PYM288_LOCUS33007</name>
</gene>
<evidence type="ECO:0000256" key="3">
    <source>
        <dbReference type="ARBA" id="ARBA00030688"/>
    </source>
</evidence>
<evidence type="ECO:0000313" key="8">
    <source>
        <dbReference type="Proteomes" id="UP000663870"/>
    </source>
</evidence>
<dbReference type="GO" id="GO:0003676">
    <property type="term" value="F:nucleic acid binding"/>
    <property type="evidence" value="ECO:0007669"/>
    <property type="project" value="InterPro"/>
</dbReference>
<evidence type="ECO:0000313" key="6">
    <source>
        <dbReference type="EMBL" id="CAF1363738.1"/>
    </source>
</evidence>
<organism evidence="7 8">
    <name type="scientific">Rotaria sordida</name>
    <dbReference type="NCBI Taxonomy" id="392033"/>
    <lineage>
        <taxon>Eukaryota</taxon>
        <taxon>Metazoa</taxon>
        <taxon>Spiralia</taxon>
        <taxon>Gnathifera</taxon>
        <taxon>Rotifera</taxon>
        <taxon>Eurotatoria</taxon>
        <taxon>Bdelloidea</taxon>
        <taxon>Philodinida</taxon>
        <taxon>Philodinidae</taxon>
        <taxon>Rotaria</taxon>
    </lineage>
</organism>
<feature type="domain" description="G-patch" evidence="5">
    <location>
        <begin position="72"/>
        <end position="119"/>
    </location>
</feature>
<dbReference type="Proteomes" id="UP000663870">
    <property type="component" value="Unassembled WGS sequence"/>
</dbReference>
<feature type="compositionally biased region" description="Basic and acidic residues" evidence="4">
    <location>
        <begin position="51"/>
        <end position="63"/>
    </location>
</feature>
<dbReference type="GO" id="GO:0000776">
    <property type="term" value="C:kinetochore"/>
    <property type="evidence" value="ECO:0007669"/>
    <property type="project" value="TreeGrafter"/>
</dbReference>
<feature type="compositionally biased region" description="Low complexity" evidence="4">
    <location>
        <begin position="24"/>
        <end position="36"/>
    </location>
</feature>
<feature type="region of interest" description="Disordered" evidence="4">
    <location>
        <begin position="1"/>
        <end position="70"/>
    </location>
</feature>
<comment type="similarity">
    <text evidence="1">Belongs to the GPATCH11 family.</text>
</comment>
<evidence type="ECO:0000256" key="2">
    <source>
        <dbReference type="ARBA" id="ARBA00021978"/>
    </source>
</evidence>
<dbReference type="EMBL" id="CAJNOL010005653">
    <property type="protein sequence ID" value="CAF1608024.1"/>
    <property type="molecule type" value="Genomic_DNA"/>
</dbReference>
<dbReference type="Pfam" id="PF01585">
    <property type="entry name" value="G-patch"/>
    <property type="match status" value="1"/>
</dbReference>
<name>A0A816BBV2_9BILA</name>
<dbReference type="Proteomes" id="UP000663854">
    <property type="component" value="Unassembled WGS sequence"/>
</dbReference>
<reference evidence="7" key="1">
    <citation type="submission" date="2021-02" db="EMBL/GenBank/DDBJ databases">
        <authorList>
            <person name="Nowell W R."/>
        </authorList>
    </citation>
    <scope>NUCLEOTIDE SEQUENCE</scope>
</reference>
<dbReference type="SMART" id="SM01173">
    <property type="entry name" value="DUF4187"/>
    <property type="match status" value="1"/>
</dbReference>
<evidence type="ECO:0000259" key="5">
    <source>
        <dbReference type="PROSITE" id="PS50174"/>
    </source>
</evidence>
<comment type="caution">
    <text evidence="7">The sequence shown here is derived from an EMBL/GenBank/DDBJ whole genome shotgun (WGS) entry which is preliminary data.</text>
</comment>
<protein>
    <recommendedName>
        <fullName evidence="2">G patch domain-containing protein 11</fullName>
    </recommendedName>
    <alternativeName>
        <fullName evidence="3">Coiled-coil domain-containing protein 75</fullName>
    </alternativeName>
</protein>
<dbReference type="InterPro" id="IPR000467">
    <property type="entry name" value="G_patch_dom"/>
</dbReference>
<dbReference type="InterPro" id="IPR025239">
    <property type="entry name" value="DUF4187"/>
</dbReference>
<dbReference type="AlphaFoldDB" id="A0A816BBV2"/>
<feature type="compositionally biased region" description="Acidic residues" evidence="4">
    <location>
        <begin position="188"/>
        <end position="199"/>
    </location>
</feature>
<feature type="region of interest" description="Disordered" evidence="4">
    <location>
        <begin position="185"/>
        <end position="206"/>
    </location>
</feature>
<dbReference type="InterPro" id="IPR039249">
    <property type="entry name" value="GPATCH11"/>
</dbReference>
<dbReference type="SMART" id="SM00443">
    <property type="entry name" value="G_patch"/>
    <property type="match status" value="1"/>
</dbReference>
<dbReference type="PROSITE" id="PS50174">
    <property type="entry name" value="G_PATCH"/>
    <property type="match status" value="1"/>
</dbReference>